<comment type="similarity">
    <text evidence="1">Belongs to the heat shock protein 70 family.</text>
</comment>
<keyword evidence="3" id="KW-0067">ATP-binding</keyword>
<dbReference type="AlphaFoldDB" id="A0A146K7U2"/>
<feature type="non-terminal residue" evidence="4">
    <location>
        <position position="108"/>
    </location>
</feature>
<evidence type="ECO:0000256" key="3">
    <source>
        <dbReference type="ARBA" id="ARBA00022840"/>
    </source>
</evidence>
<accession>A0A146K7U2</accession>
<feature type="non-terminal residue" evidence="4">
    <location>
        <position position="1"/>
    </location>
</feature>
<dbReference type="GO" id="GO:0140662">
    <property type="term" value="F:ATP-dependent protein folding chaperone"/>
    <property type="evidence" value="ECO:0007669"/>
    <property type="project" value="InterPro"/>
</dbReference>
<dbReference type="FunFam" id="3.90.640.10:FF:000134">
    <property type="entry name" value="Heat shock cognate 71 kDa protein"/>
    <property type="match status" value="1"/>
</dbReference>
<evidence type="ECO:0000256" key="2">
    <source>
        <dbReference type="ARBA" id="ARBA00022741"/>
    </source>
</evidence>
<name>A0A146K7U2_9EUKA</name>
<dbReference type="Pfam" id="PF00012">
    <property type="entry name" value="HSP70"/>
    <property type="match status" value="1"/>
</dbReference>
<dbReference type="Gene3D" id="3.30.420.40">
    <property type="match status" value="1"/>
</dbReference>
<reference evidence="4" key="1">
    <citation type="submission" date="2015-07" db="EMBL/GenBank/DDBJ databases">
        <title>Adaptation to a free-living lifestyle via gene acquisitions in the diplomonad Trepomonas sp. PC1.</title>
        <authorList>
            <person name="Xu F."/>
            <person name="Jerlstrom-Hultqvist J."/>
            <person name="Kolisko M."/>
            <person name="Simpson A.G.B."/>
            <person name="Roger A.J."/>
            <person name="Svard S.G."/>
            <person name="Andersson J.O."/>
        </authorList>
    </citation>
    <scope>NUCLEOTIDE SEQUENCE</scope>
    <source>
        <strain evidence="4">PC1</strain>
    </source>
</reference>
<evidence type="ECO:0000313" key="4">
    <source>
        <dbReference type="EMBL" id="JAP91885.1"/>
    </source>
</evidence>
<proteinExistence type="inferred from homology"/>
<organism evidence="4">
    <name type="scientific">Trepomonas sp. PC1</name>
    <dbReference type="NCBI Taxonomy" id="1076344"/>
    <lineage>
        <taxon>Eukaryota</taxon>
        <taxon>Metamonada</taxon>
        <taxon>Diplomonadida</taxon>
        <taxon>Hexamitidae</taxon>
        <taxon>Hexamitinae</taxon>
        <taxon>Trepomonas</taxon>
    </lineage>
</organism>
<gene>
    <name evidence="4" type="ORF">TPC1_16352</name>
</gene>
<dbReference type="InterPro" id="IPR043129">
    <property type="entry name" value="ATPase_NBD"/>
</dbReference>
<dbReference type="SUPFAM" id="SSF53067">
    <property type="entry name" value="Actin-like ATPase domain"/>
    <property type="match status" value="1"/>
</dbReference>
<protein>
    <submittedName>
        <fullName evidence="4">Heat shock protein 70</fullName>
    </submittedName>
</protein>
<dbReference type="InterPro" id="IPR013126">
    <property type="entry name" value="Hsp_70_fam"/>
</dbReference>
<dbReference type="EMBL" id="GDID01004721">
    <property type="protein sequence ID" value="JAP91885.1"/>
    <property type="molecule type" value="Transcribed_RNA"/>
</dbReference>
<keyword evidence="2" id="KW-0547">Nucleotide-binding</keyword>
<sequence>LVFSFGGGYANTSIVIIDGMSGAVEEQASTGAYLGGEDLDNILTNHMANVFEKKYGKSMMSDNVAVMRLRFACEKAKRTLSTDEVASVDFESLFEGHDFFAQITRSEF</sequence>
<dbReference type="Gene3D" id="3.90.640.10">
    <property type="entry name" value="Actin, Chain A, domain 4"/>
    <property type="match status" value="1"/>
</dbReference>
<evidence type="ECO:0000256" key="1">
    <source>
        <dbReference type="ARBA" id="ARBA00007381"/>
    </source>
</evidence>
<dbReference type="GO" id="GO:0005524">
    <property type="term" value="F:ATP binding"/>
    <property type="evidence" value="ECO:0007669"/>
    <property type="project" value="UniProtKB-KW"/>
</dbReference>
<keyword evidence="4" id="KW-0346">Stress response</keyword>
<dbReference type="PANTHER" id="PTHR19375">
    <property type="entry name" value="HEAT SHOCK PROTEIN 70KDA"/>
    <property type="match status" value="1"/>
</dbReference>